<gene>
    <name evidence="1" type="ordered locus">GYO_0823</name>
</gene>
<reference evidence="1 2" key="1">
    <citation type="journal article" date="2012" name="J. Bacteriol.">
        <title>Whole-genome sequences of Bacillus subtilis and close relatives.</title>
        <authorList>
            <person name="Earl A.M."/>
            <person name="Eppinger M."/>
            <person name="Fricke W.F."/>
            <person name="Rosovitz M.J."/>
            <person name="Rasko D.A."/>
            <person name="Daugherty S."/>
            <person name="Losick R."/>
            <person name="Kolter R."/>
            <person name="Ravel J."/>
        </authorList>
    </citation>
    <scope>NUCLEOTIDE SEQUENCE [LARGE SCALE GENOMIC DNA]</scope>
    <source>
        <strain evidence="2">DSM 15029 / JCM 12233 / NBRC 101239 / NRRL B-23049 / TU-B-10</strain>
    </source>
</reference>
<evidence type="ECO:0000313" key="1">
    <source>
        <dbReference type="EMBL" id="AEP85515.1"/>
    </source>
</evidence>
<evidence type="ECO:0000313" key="2">
    <source>
        <dbReference type="Proteomes" id="UP000002651"/>
    </source>
</evidence>
<organism evidence="1 2">
    <name type="scientific">Bacillus spizizenii (strain DSM 15029 / JCM 12233 / NBRC 101239 / NRRL B-23049 / TU-B-10)</name>
    <name type="common">Bacillus subtilis subsp. spizizenii</name>
    <dbReference type="NCBI Taxonomy" id="1052585"/>
    <lineage>
        <taxon>Bacteria</taxon>
        <taxon>Bacillati</taxon>
        <taxon>Bacillota</taxon>
        <taxon>Bacilli</taxon>
        <taxon>Bacillales</taxon>
        <taxon>Bacillaceae</taxon>
        <taxon>Bacillus</taxon>
    </lineage>
</organism>
<accession>G4NR46</accession>
<keyword evidence="2" id="KW-1185">Reference proteome</keyword>
<dbReference type="Proteomes" id="UP000002651">
    <property type="component" value="Chromosome"/>
</dbReference>
<sequence>MLSNLPFNLVPYIKSMSTPAVDWSCKTFVYCIITFSL</sequence>
<dbReference type="HOGENOM" id="CLU_3340299_0_0_9"/>
<dbReference type="EMBL" id="CP002905">
    <property type="protein sequence ID" value="AEP85515.1"/>
    <property type="molecule type" value="Genomic_DNA"/>
</dbReference>
<protein>
    <submittedName>
        <fullName evidence="1">Uncharacterized protein</fullName>
    </submittedName>
</protein>
<name>G4NR46_BACS4</name>
<proteinExistence type="predicted"/>
<dbReference type="KEGG" id="bst:GYO_0823"/>
<dbReference type="AlphaFoldDB" id="G4NR46"/>